<name>A0A075ICM7_9EURY</name>
<dbReference type="EMBL" id="KF901243">
    <property type="protein sequence ID" value="AIF23878.1"/>
    <property type="molecule type" value="Genomic_DNA"/>
</dbReference>
<dbReference type="AlphaFoldDB" id="A0A075ICM7"/>
<proteinExistence type="predicted"/>
<reference evidence="1" key="1">
    <citation type="journal article" date="2014" name="Genome Biol. Evol.">
        <title>Pangenome evidence for extensive interdomain horizontal transfer affecting lineage core and shell genes in uncultured planktonic thaumarchaeota and euryarchaeota.</title>
        <authorList>
            <person name="Deschamps P."/>
            <person name="Zivanovic Y."/>
            <person name="Moreira D."/>
            <person name="Rodriguez-Valera F."/>
            <person name="Lopez-Garcia P."/>
        </authorList>
    </citation>
    <scope>NUCLEOTIDE SEQUENCE</scope>
</reference>
<protein>
    <submittedName>
        <fullName evidence="1">Uncharacterized protein</fullName>
    </submittedName>
</protein>
<evidence type="ECO:0000313" key="1">
    <source>
        <dbReference type="EMBL" id="AIF23878.1"/>
    </source>
</evidence>
<sequence length="114" mass="13760">MAEVSIEMGWWPFKRKEKALVEEPHMRGARMWIQDLRETCERCYDDYEEGQRQVSVMQGEWNESRDRGEVDSSLLDGLERRAYKLLQAGADTWLEWLDNEEFWNPGWREESLEE</sequence>
<accession>A0A075ICM7</accession>
<organism evidence="1">
    <name type="scientific">uncultured marine group II/III euryarchaeote SAT1000_19_E11</name>
    <dbReference type="NCBI Taxonomy" id="1456566"/>
    <lineage>
        <taxon>Archaea</taxon>
        <taxon>Methanobacteriati</taxon>
        <taxon>Methanobacteriota</taxon>
        <taxon>environmental samples</taxon>
    </lineage>
</organism>